<dbReference type="Proteomes" id="UP000215127">
    <property type="component" value="Chromosome 10"/>
</dbReference>
<proteinExistence type="predicted"/>
<dbReference type="EMBL" id="LT853701">
    <property type="protein sequence ID" value="SMQ54833.1"/>
    <property type="molecule type" value="Genomic_DNA"/>
</dbReference>
<dbReference type="STRING" id="1276538.A0A1X7S566"/>
<sequence length="435" mass="48493">MAPSLINLSQYWADSLAWVYREAKGVPQATNGRKRRKISTDELDAFYADKPVRMTPWGPQYKIDVKGWEWFPPMPNNQLSKPLICGKWIGDSPYRRLDKPIEFSSVEHTGALFAFRNGEITDPSIELAKKHASEGSVPLTKACKITDLPTELLQKILSHLVPSGCAFQFFPCRLEEETTMYSCVQKFVPEPRHHAGISMAEFHTTTKETPQTGTTHMAVAATCRRLQDEAYSIFYGQNAFLFHLTASIVKNGTLAKSLSMHSWSRIVPRRASESGVTSTGLGPLTSLAAAYLERVVLVPSLPPRGLTARELALVTDLVTRVSASLQDMKLKSLTIDFQQPRMCFVHHRERSRKYIGDEFPDMILQLDSLEVKDVEGCGLVIRPREPEVIIVDESDEGQEVLLPLLGEGGMAKELVLSGCMSGGLKAGLQERFGKR</sequence>
<accession>A0A1X7S566</accession>
<reference evidence="1 2" key="1">
    <citation type="submission" date="2016-06" db="EMBL/GenBank/DDBJ databases">
        <authorList>
            <person name="Kjaerup R.B."/>
            <person name="Dalgaard T.S."/>
            <person name="Juul-Madsen H.R."/>
        </authorList>
    </citation>
    <scope>NUCLEOTIDE SEQUENCE [LARGE SCALE GENOMIC DNA]</scope>
</reference>
<gene>
    <name evidence="1" type="ORF">ZT3D7_G9988</name>
</gene>
<protein>
    <submittedName>
        <fullName evidence="1">Uncharacterized protein</fullName>
    </submittedName>
</protein>
<keyword evidence="2" id="KW-1185">Reference proteome</keyword>
<dbReference type="AlphaFoldDB" id="A0A1X7S566"/>
<organism evidence="1 2">
    <name type="scientific">Zymoseptoria tritici (strain ST99CH_3D7)</name>
    <dbReference type="NCBI Taxonomy" id="1276538"/>
    <lineage>
        <taxon>Eukaryota</taxon>
        <taxon>Fungi</taxon>
        <taxon>Dikarya</taxon>
        <taxon>Ascomycota</taxon>
        <taxon>Pezizomycotina</taxon>
        <taxon>Dothideomycetes</taxon>
        <taxon>Dothideomycetidae</taxon>
        <taxon>Mycosphaerellales</taxon>
        <taxon>Mycosphaerellaceae</taxon>
        <taxon>Zymoseptoria</taxon>
    </lineage>
</organism>
<name>A0A1X7S566_ZYMT9</name>
<evidence type="ECO:0000313" key="1">
    <source>
        <dbReference type="EMBL" id="SMQ54833.1"/>
    </source>
</evidence>
<evidence type="ECO:0000313" key="2">
    <source>
        <dbReference type="Proteomes" id="UP000215127"/>
    </source>
</evidence>